<dbReference type="AlphaFoldDB" id="A0A0F9D1N3"/>
<proteinExistence type="predicted"/>
<accession>A0A0F9D1N3</accession>
<gene>
    <name evidence="1" type="ORF">LCGC14_2253440</name>
</gene>
<comment type="caution">
    <text evidence="1">The sequence shown here is derived from an EMBL/GenBank/DDBJ whole genome shotgun (WGS) entry which is preliminary data.</text>
</comment>
<organism evidence="1">
    <name type="scientific">marine sediment metagenome</name>
    <dbReference type="NCBI Taxonomy" id="412755"/>
    <lineage>
        <taxon>unclassified sequences</taxon>
        <taxon>metagenomes</taxon>
        <taxon>ecological metagenomes</taxon>
    </lineage>
</organism>
<protein>
    <submittedName>
        <fullName evidence="1">Uncharacterized protein</fullName>
    </submittedName>
</protein>
<evidence type="ECO:0000313" key="1">
    <source>
        <dbReference type="EMBL" id="KKL55633.1"/>
    </source>
</evidence>
<feature type="non-terminal residue" evidence="1">
    <location>
        <position position="122"/>
    </location>
</feature>
<dbReference type="EMBL" id="LAZR01030770">
    <property type="protein sequence ID" value="KKL55633.1"/>
    <property type="molecule type" value="Genomic_DNA"/>
</dbReference>
<sequence length="122" mass="13133">MPGDEADNQDIWCIYWDRSADEISLKIYDDSGNSWSETSIATGMADDSAGSYAQMSAAPRHSDNHAILAAWSAPNVATADLRVWDIGGVSDITAMTNVVTDLDESGAVAVFVDQRDNSIYVV</sequence>
<name>A0A0F9D1N3_9ZZZZ</name>
<reference evidence="1" key="1">
    <citation type="journal article" date="2015" name="Nature">
        <title>Complex archaea that bridge the gap between prokaryotes and eukaryotes.</title>
        <authorList>
            <person name="Spang A."/>
            <person name="Saw J.H."/>
            <person name="Jorgensen S.L."/>
            <person name="Zaremba-Niedzwiedzka K."/>
            <person name="Martijn J."/>
            <person name="Lind A.E."/>
            <person name="van Eijk R."/>
            <person name="Schleper C."/>
            <person name="Guy L."/>
            <person name="Ettema T.J."/>
        </authorList>
    </citation>
    <scope>NUCLEOTIDE SEQUENCE</scope>
</reference>